<keyword evidence="4 7" id="KW-1133">Transmembrane helix</keyword>
<reference evidence="9 10" key="1">
    <citation type="submission" date="2019-02" db="EMBL/GenBank/DDBJ databases">
        <title>Kribbella capetownensis sp. nov. and Kribbella speibonae sp. nov., isolated from soil.</title>
        <authorList>
            <person name="Curtis S.M."/>
            <person name="Norton I."/>
            <person name="Everest G.J."/>
            <person name="Meyers P.R."/>
        </authorList>
    </citation>
    <scope>NUCLEOTIDE SEQUENCE [LARGE SCALE GENOMIC DNA]</scope>
    <source>
        <strain evidence="9 10">NRRL B-24813</strain>
    </source>
</reference>
<feature type="transmembrane region" description="Helical" evidence="7">
    <location>
        <begin position="174"/>
        <end position="193"/>
    </location>
</feature>
<feature type="compositionally biased region" description="Polar residues" evidence="6">
    <location>
        <begin position="694"/>
        <end position="719"/>
    </location>
</feature>
<sequence length="719" mass="75747">MQRFAGFSQRHHWTALVAWIALLVGVTIAARAVGADYGDGSDVSLPGTQSQQMADLLEQHAPDQTGDSVTVVLHDERGWATDANLVALTNELMAIDHVEAVSAPDSRQGTVSADGTLALVEVALDGERAAAPAATYQQLIKVAKSHASNDLQVELSGVGIRKVERGGGGGAEGAGLLAALVVLIFLFGSLLAASLPLITALFAVGSTLGLVTLISHLITIPDYTTSLLVLVGLGVGIDYALLVFSRYRSELRDGADRATATTRALDTAGRSVLFAGASVIIALLGMFTLGIAAFEGTVTAVAFTVLVTMVASLTLLPALLTLFGKRIEIRVRKHAAKSSRRPGERWRRWAWFVQRAPWQALVVSVIALGALAAPALDMHLGFNDAGNDAEGTTTRAAYDLISDKLGPGANGPLYVVAQGSRAAAGAAHEHLVDHPGVVPDRVSPPMSLGDNAFLIRAQPTTGPQDEATADLVTALRNDLGEAALVGGSTAANVDYSQAISDRFPLFVVVVIGLSGLLLMSVFRSIAIALKAAALNVLSIGAALGAMKLVYQDGRFWADSGPIEAFMPVFIFAIVFGLSMDYEVFLLSRMREEWLRTGDAQHAVREGLAHTGGVITAAAAIMFVVFGSFALLPDRMLQQTGFAMAAAVLLDALVIRCLVVPAVMRLLGPTAWRLPRLLDRWLPRLHVEGRPDGQTLASPDATPTVTVATSDARSSAYNKR</sequence>
<dbReference type="AlphaFoldDB" id="A0A4V2M801"/>
<feature type="transmembrane region" description="Helical" evidence="7">
    <location>
        <begin position="607"/>
        <end position="629"/>
    </location>
</feature>
<dbReference type="PANTHER" id="PTHR33406:SF13">
    <property type="entry name" value="MEMBRANE PROTEIN YDFJ"/>
    <property type="match status" value="1"/>
</dbReference>
<evidence type="ECO:0000313" key="9">
    <source>
        <dbReference type="EMBL" id="TCC49592.1"/>
    </source>
</evidence>
<feature type="domain" description="SSD" evidence="8">
    <location>
        <begin position="197"/>
        <end position="322"/>
    </location>
</feature>
<organism evidence="9 10">
    <name type="scientific">Kribbella pittospori</name>
    <dbReference type="NCBI Taxonomy" id="722689"/>
    <lineage>
        <taxon>Bacteria</taxon>
        <taxon>Bacillati</taxon>
        <taxon>Actinomycetota</taxon>
        <taxon>Actinomycetes</taxon>
        <taxon>Propionibacteriales</taxon>
        <taxon>Kribbellaceae</taxon>
        <taxon>Kribbella</taxon>
    </lineage>
</organism>
<protein>
    <submittedName>
        <fullName evidence="9">MMPL family transporter</fullName>
    </submittedName>
</protein>
<feature type="transmembrane region" description="Helical" evidence="7">
    <location>
        <begin position="226"/>
        <end position="244"/>
    </location>
</feature>
<proteinExistence type="predicted"/>
<keyword evidence="2" id="KW-1003">Cell membrane</keyword>
<name>A0A4V2M801_9ACTN</name>
<feature type="transmembrane region" description="Helical" evidence="7">
    <location>
        <begin position="641"/>
        <end position="666"/>
    </location>
</feature>
<keyword evidence="5 7" id="KW-0472">Membrane</keyword>
<keyword evidence="10" id="KW-1185">Reference proteome</keyword>
<dbReference type="Gene3D" id="1.20.1640.10">
    <property type="entry name" value="Multidrug efflux transporter AcrB transmembrane domain"/>
    <property type="match status" value="2"/>
</dbReference>
<keyword evidence="3 7" id="KW-0812">Transmembrane</keyword>
<feature type="transmembrane region" description="Helical" evidence="7">
    <location>
        <begin position="272"/>
        <end position="294"/>
    </location>
</feature>
<dbReference type="Proteomes" id="UP000291144">
    <property type="component" value="Unassembled WGS sequence"/>
</dbReference>
<accession>A0A4V2M801</accession>
<comment type="caution">
    <text evidence="9">The sequence shown here is derived from an EMBL/GenBank/DDBJ whole genome shotgun (WGS) entry which is preliminary data.</text>
</comment>
<evidence type="ECO:0000256" key="5">
    <source>
        <dbReference type="ARBA" id="ARBA00023136"/>
    </source>
</evidence>
<evidence type="ECO:0000259" key="8">
    <source>
        <dbReference type="PROSITE" id="PS50156"/>
    </source>
</evidence>
<dbReference type="GO" id="GO:0005886">
    <property type="term" value="C:plasma membrane"/>
    <property type="evidence" value="ECO:0007669"/>
    <property type="project" value="UniProtKB-SubCell"/>
</dbReference>
<dbReference type="InterPro" id="IPR050545">
    <property type="entry name" value="Mycobact_MmpL"/>
</dbReference>
<feature type="transmembrane region" description="Helical" evidence="7">
    <location>
        <begin position="200"/>
        <end position="220"/>
    </location>
</feature>
<feature type="transmembrane region" description="Helical" evidence="7">
    <location>
        <begin position="356"/>
        <end position="376"/>
    </location>
</feature>
<feature type="region of interest" description="Disordered" evidence="6">
    <location>
        <begin position="691"/>
        <end position="719"/>
    </location>
</feature>
<feature type="transmembrane region" description="Helical" evidence="7">
    <location>
        <begin position="562"/>
        <end position="586"/>
    </location>
</feature>
<dbReference type="InterPro" id="IPR004869">
    <property type="entry name" value="MMPL_dom"/>
</dbReference>
<dbReference type="PROSITE" id="PS50156">
    <property type="entry name" value="SSD"/>
    <property type="match status" value="1"/>
</dbReference>
<dbReference type="SUPFAM" id="SSF82866">
    <property type="entry name" value="Multidrug efflux transporter AcrB transmembrane domain"/>
    <property type="match status" value="2"/>
</dbReference>
<evidence type="ECO:0000256" key="7">
    <source>
        <dbReference type="SAM" id="Phobius"/>
    </source>
</evidence>
<evidence type="ECO:0000256" key="6">
    <source>
        <dbReference type="SAM" id="MobiDB-lite"/>
    </source>
</evidence>
<dbReference type="PANTHER" id="PTHR33406">
    <property type="entry name" value="MEMBRANE PROTEIN MJ1562-RELATED"/>
    <property type="match status" value="1"/>
</dbReference>
<dbReference type="OrthoDB" id="7051771at2"/>
<evidence type="ECO:0000256" key="2">
    <source>
        <dbReference type="ARBA" id="ARBA00022475"/>
    </source>
</evidence>
<evidence type="ECO:0000256" key="3">
    <source>
        <dbReference type="ARBA" id="ARBA00022692"/>
    </source>
</evidence>
<feature type="transmembrane region" description="Helical" evidence="7">
    <location>
        <begin position="300"/>
        <end position="323"/>
    </location>
</feature>
<dbReference type="Pfam" id="PF03176">
    <property type="entry name" value="MMPL"/>
    <property type="match status" value="2"/>
</dbReference>
<gene>
    <name evidence="9" type="ORF">E0H73_42080</name>
</gene>
<evidence type="ECO:0000256" key="1">
    <source>
        <dbReference type="ARBA" id="ARBA00004651"/>
    </source>
</evidence>
<comment type="subcellular location">
    <subcellularLocation>
        <location evidence="1">Cell membrane</location>
        <topology evidence="1">Multi-pass membrane protein</topology>
    </subcellularLocation>
</comment>
<evidence type="ECO:0000313" key="10">
    <source>
        <dbReference type="Proteomes" id="UP000291144"/>
    </source>
</evidence>
<evidence type="ECO:0000256" key="4">
    <source>
        <dbReference type="ARBA" id="ARBA00022989"/>
    </source>
</evidence>
<feature type="transmembrane region" description="Helical" evidence="7">
    <location>
        <begin position="503"/>
        <end position="522"/>
    </location>
</feature>
<dbReference type="EMBL" id="SJKB01000026">
    <property type="protein sequence ID" value="TCC49592.1"/>
    <property type="molecule type" value="Genomic_DNA"/>
</dbReference>
<feature type="transmembrane region" description="Helical" evidence="7">
    <location>
        <begin position="529"/>
        <end position="550"/>
    </location>
</feature>
<dbReference type="InterPro" id="IPR000731">
    <property type="entry name" value="SSD"/>
</dbReference>